<accession>G8TN84</accession>
<dbReference type="Proteomes" id="UP000005438">
    <property type="component" value="Chromosome"/>
</dbReference>
<name>G8TN84_NIAKG</name>
<dbReference type="AlphaFoldDB" id="G8TN84"/>
<dbReference type="HOGENOM" id="CLU_643774_0_0_10"/>
<dbReference type="PROSITE" id="PS51257">
    <property type="entry name" value="PROKAR_LIPOPROTEIN"/>
    <property type="match status" value="1"/>
</dbReference>
<evidence type="ECO:0000313" key="1">
    <source>
        <dbReference type="EMBL" id="AEV98786.1"/>
    </source>
</evidence>
<dbReference type="InterPro" id="IPR011044">
    <property type="entry name" value="Quino_amine_DH_bsu"/>
</dbReference>
<sequence>MNKLICFLVLCSVIASCKKEKEYVVNPPKIAENLQIDQVINDSTLVFKWGKYPGYNFKGYFLKRKATYIKNGVVNTYEEIIDSSADINHLSFTENQMPYASNLTYNVYARHDGESIWDTAYFFGSVSYNRPNTLLSGTPSDALMDLQNKRLYLITDGKKITIVNYDSRQVVSKEMPFTIGYCALGDYNGSSELYVPVNDGSLQILDAGTLQLKDKIYVGGTVIASVAAYNQKLYVASSNTTEPPHTNTIKVYDRATKNIVSSSGNGNNGRLLPLNGTSFEFVDLTIGFSTKSLNYHKFSSGGAFISETNNYYDFNSQLDASIMRSFPDGSKFISSYYGSIYDKSLSLLGALKGGAYADFAFNSDGSVIYAANTNPQRIDVFGYPVLTVTRSYPVKARPFRIFRDGNTLVCVSIYGQYGNSAYNYIIVEKINL</sequence>
<dbReference type="SUPFAM" id="SSF50969">
    <property type="entry name" value="YVTN repeat-like/Quinoprotein amine dehydrogenase"/>
    <property type="match status" value="1"/>
</dbReference>
<organism evidence="1 2">
    <name type="scientific">Niastella koreensis (strain DSM 17620 / KACC 11465 / NBRC 106392 / GR20-10)</name>
    <dbReference type="NCBI Taxonomy" id="700598"/>
    <lineage>
        <taxon>Bacteria</taxon>
        <taxon>Pseudomonadati</taxon>
        <taxon>Bacteroidota</taxon>
        <taxon>Chitinophagia</taxon>
        <taxon>Chitinophagales</taxon>
        <taxon>Chitinophagaceae</taxon>
        <taxon>Niastella</taxon>
    </lineage>
</organism>
<evidence type="ECO:0000313" key="2">
    <source>
        <dbReference type="Proteomes" id="UP000005438"/>
    </source>
</evidence>
<dbReference type="STRING" id="700598.Niako_2444"/>
<protein>
    <submittedName>
        <fullName evidence="1">Uncharacterized protein</fullName>
    </submittedName>
</protein>
<dbReference type="eggNOG" id="COG3391">
    <property type="taxonomic scope" value="Bacteria"/>
</dbReference>
<dbReference type="EMBL" id="CP003178">
    <property type="protein sequence ID" value="AEV98786.1"/>
    <property type="molecule type" value="Genomic_DNA"/>
</dbReference>
<gene>
    <name evidence="1" type="ordered locus">Niako_2444</name>
</gene>
<dbReference type="Gene3D" id="2.130.10.10">
    <property type="entry name" value="YVTN repeat-like/Quinoprotein amine dehydrogenase"/>
    <property type="match status" value="1"/>
</dbReference>
<reference evidence="1 2" key="1">
    <citation type="submission" date="2011-12" db="EMBL/GenBank/DDBJ databases">
        <title>The complete genome of Niastella koreensis GR20-10.</title>
        <authorList>
            <consortium name="US DOE Joint Genome Institute (JGI-PGF)"/>
            <person name="Lucas S."/>
            <person name="Han J."/>
            <person name="Lapidus A."/>
            <person name="Bruce D."/>
            <person name="Goodwin L."/>
            <person name="Pitluck S."/>
            <person name="Peters L."/>
            <person name="Kyrpides N."/>
            <person name="Mavromatis K."/>
            <person name="Ivanova N."/>
            <person name="Mikhailova N."/>
            <person name="Davenport K."/>
            <person name="Saunders E."/>
            <person name="Detter J.C."/>
            <person name="Tapia R."/>
            <person name="Han C."/>
            <person name="Land M."/>
            <person name="Hauser L."/>
            <person name="Markowitz V."/>
            <person name="Cheng J.-F."/>
            <person name="Hugenholtz P."/>
            <person name="Woyke T."/>
            <person name="Wu D."/>
            <person name="Tindall B."/>
            <person name="Pomrenke H."/>
            <person name="Brambilla E."/>
            <person name="Klenk H.-P."/>
            <person name="Eisen J.A."/>
        </authorList>
    </citation>
    <scope>NUCLEOTIDE SEQUENCE [LARGE SCALE GENOMIC DNA]</scope>
    <source>
        <strain evidence="2">DSM 17620 / KACC 11465 / NBRC 106392 / GR20-10</strain>
    </source>
</reference>
<dbReference type="KEGG" id="nko:Niako_2444"/>
<dbReference type="InterPro" id="IPR015943">
    <property type="entry name" value="WD40/YVTN_repeat-like_dom_sf"/>
</dbReference>
<proteinExistence type="predicted"/>